<gene>
    <name evidence="2" type="ORF">EJ05DRAFT_479974</name>
</gene>
<keyword evidence="3" id="KW-1185">Reference proteome</keyword>
<dbReference type="EMBL" id="ML996582">
    <property type="protein sequence ID" value="KAF2753955.1"/>
    <property type="molecule type" value="Genomic_DNA"/>
</dbReference>
<sequence>MSESRDMYDSDIASQYDERTTFPDLNSPLSDFTPTRHQSPYGEHLSYSGYPFEPSETDPDAYSVASDSAVSESIGGASLESTWGPLARHWYNRNAGLVRRSESPTMSRSMSPSRRSLHPTQILLPLSRDQTPRSSPDRDDIPNVGELSVVEEEHEGAEDGNDDGDDDDDKKEEEIPAVQHTSAGYSFIRFTMRGEIHSSIEHIENSLLWLKSRYDAVTEAKLSKASTILVILLGYIAFKLLLATAEQPASPDLVMVAQLSKSYEPLLYYTEDGFRQVDTLQETSIAVWDLGETIRQSNMTSGPIIFRELDDLSGTLMELSQNLNVFLGQVTSDVDSILSTMDWAKRELAKALTRPTTIFDSVHGIFSRIKLLERGGQSTKIGEVVTELFGQTTHQRTMVSLHRTFNEFLNTMERSINDELTHCNNIIRLFNDVDGQFMNLQRTVIREKDQQEREEGDILGSMWHRLLGSNSAIAKFEKNRKLLSSIKDRTVRDKHMLVSHHGRLLTLKANLEGLRRRLFSPLVRGNASSSLSAAEQIEGLNEIYEYVDKIRDNHKVRMRDERRLSGHKESQKVIEGSS</sequence>
<feature type="compositionally biased region" description="Acidic residues" evidence="1">
    <location>
        <begin position="149"/>
        <end position="171"/>
    </location>
</feature>
<organism evidence="2 3">
    <name type="scientific">Pseudovirgaria hyperparasitica</name>
    <dbReference type="NCBI Taxonomy" id="470096"/>
    <lineage>
        <taxon>Eukaryota</taxon>
        <taxon>Fungi</taxon>
        <taxon>Dikarya</taxon>
        <taxon>Ascomycota</taxon>
        <taxon>Pezizomycotina</taxon>
        <taxon>Dothideomycetes</taxon>
        <taxon>Dothideomycetes incertae sedis</taxon>
        <taxon>Acrospermales</taxon>
        <taxon>Acrospermaceae</taxon>
        <taxon>Pseudovirgaria</taxon>
    </lineage>
</organism>
<protein>
    <submittedName>
        <fullName evidence="2">Uncharacterized protein</fullName>
    </submittedName>
</protein>
<dbReference type="OrthoDB" id="4202871at2759"/>
<feature type="compositionally biased region" description="Polar residues" evidence="1">
    <location>
        <begin position="23"/>
        <end position="38"/>
    </location>
</feature>
<evidence type="ECO:0000256" key="1">
    <source>
        <dbReference type="SAM" id="MobiDB-lite"/>
    </source>
</evidence>
<dbReference type="GeneID" id="54485835"/>
<evidence type="ECO:0000313" key="3">
    <source>
        <dbReference type="Proteomes" id="UP000799437"/>
    </source>
</evidence>
<feature type="region of interest" description="Disordered" evidence="1">
    <location>
        <begin position="100"/>
        <end position="177"/>
    </location>
</feature>
<name>A0A6A6VUW8_9PEZI</name>
<reference evidence="2" key="1">
    <citation type="journal article" date="2020" name="Stud. Mycol.">
        <title>101 Dothideomycetes genomes: a test case for predicting lifestyles and emergence of pathogens.</title>
        <authorList>
            <person name="Haridas S."/>
            <person name="Albert R."/>
            <person name="Binder M."/>
            <person name="Bloem J."/>
            <person name="Labutti K."/>
            <person name="Salamov A."/>
            <person name="Andreopoulos B."/>
            <person name="Baker S."/>
            <person name="Barry K."/>
            <person name="Bills G."/>
            <person name="Bluhm B."/>
            <person name="Cannon C."/>
            <person name="Castanera R."/>
            <person name="Culley D."/>
            <person name="Daum C."/>
            <person name="Ezra D."/>
            <person name="Gonzalez J."/>
            <person name="Henrissat B."/>
            <person name="Kuo A."/>
            <person name="Liang C."/>
            <person name="Lipzen A."/>
            <person name="Lutzoni F."/>
            <person name="Magnuson J."/>
            <person name="Mondo S."/>
            <person name="Nolan M."/>
            <person name="Ohm R."/>
            <person name="Pangilinan J."/>
            <person name="Park H.-J."/>
            <person name="Ramirez L."/>
            <person name="Alfaro M."/>
            <person name="Sun H."/>
            <person name="Tritt A."/>
            <person name="Yoshinaga Y."/>
            <person name="Zwiers L.-H."/>
            <person name="Turgeon B."/>
            <person name="Goodwin S."/>
            <person name="Spatafora J."/>
            <person name="Crous P."/>
            <person name="Grigoriev I."/>
        </authorList>
    </citation>
    <scope>NUCLEOTIDE SEQUENCE</scope>
    <source>
        <strain evidence="2">CBS 121739</strain>
    </source>
</reference>
<proteinExistence type="predicted"/>
<feature type="region of interest" description="Disordered" evidence="1">
    <location>
        <begin position="1"/>
        <end position="66"/>
    </location>
</feature>
<dbReference type="AlphaFoldDB" id="A0A6A6VUW8"/>
<feature type="compositionally biased region" description="Low complexity" evidence="1">
    <location>
        <begin position="103"/>
        <end position="114"/>
    </location>
</feature>
<dbReference type="Proteomes" id="UP000799437">
    <property type="component" value="Unassembled WGS sequence"/>
</dbReference>
<dbReference type="RefSeq" id="XP_033596406.1">
    <property type="nucleotide sequence ID" value="XM_033744781.1"/>
</dbReference>
<accession>A0A6A6VUW8</accession>
<evidence type="ECO:0000313" key="2">
    <source>
        <dbReference type="EMBL" id="KAF2753955.1"/>
    </source>
</evidence>